<gene>
    <name evidence="1" type="ORF">I4F81_004271</name>
</gene>
<evidence type="ECO:0000313" key="2">
    <source>
        <dbReference type="Proteomes" id="UP000798662"/>
    </source>
</evidence>
<reference evidence="1" key="1">
    <citation type="submission" date="2019-11" db="EMBL/GenBank/DDBJ databases">
        <title>Nori genome reveals adaptations in red seaweeds to the harsh intertidal environment.</title>
        <authorList>
            <person name="Wang D."/>
            <person name="Mao Y."/>
        </authorList>
    </citation>
    <scope>NUCLEOTIDE SEQUENCE</scope>
    <source>
        <tissue evidence="1">Gametophyte</tissue>
    </source>
</reference>
<keyword evidence="2" id="KW-1185">Reference proteome</keyword>
<proteinExistence type="predicted"/>
<dbReference type="EMBL" id="CM020618">
    <property type="protein sequence ID" value="KAK1861690.1"/>
    <property type="molecule type" value="Genomic_DNA"/>
</dbReference>
<sequence length="1119" mass="124054">MPPGPLPFPQYPPPAPLKRSALMAAPSVAPRRAGRKRTHGDLFPDGEDADDLSGRHLAGSLTSRRRMGHGAGGAGAAAAGPPSVGAGGGTASGRAGVPFSHGNITSLKMHNFLTFNDVALSPGPRLNLIIGPNGSGKSTVVNALCIVFNGHLRLLGRSTDLSQYIRHGQETAWVEASLYDTSGPRPRTRTVRRTFHLDSKSEWQIDGARANKTAVEKLRSEYDIQLDNLCQFLPQERIAQFTELRPAELLSSTMAALGGTAMTTTHKALIDEYAELASNDQSGQSDAKALEDLEAQNAAIQLEVTSYAEREKLRRHITDLEAYRPWVLYDDNRREAKTIQASRNALQEDLDKAKKKLDSAEAPIEALRRERTERQKRELAAKRAVASVDRTADRLMPEVEDITDRIRGQVTVRSQLDERGALLECKVVKTRDIMEKAAKAAEATRPVAELQALVQAALTRRQQVRSSTNALSATVSEWQRRRAEAMAIHDEVARRLASLADVRKVALGRLCRERGNQDVGFCWEWIQKNRHRFEEPVLGPIGIELSVENQYHGRILEASVPAWMRGSFVTQTTADNRLLLEELKRKLRKTVSTINVTPQTGPFYPNRSIDSLRMFGFTHWASEIYQAPDPVRRALQSQVCLHSYAVGTDATERNADAVLAQSGLTRFYTPSQWYSIIGSRFDPTARTTRINKLHGGRGLYSASMDDGGQTAALRADLEGRKEEVAVADAKLADLDQQSRALDVQGHTATLEVNQAKATLTAEAAIRNTADMERRRFEAAVAARDAVDVEGERLRSYAESGRLRAKLLKCAVEEVTVVSLMAERLREVDQLTAEVADLSLQLELAVIGNVSLKEEVKRLESSGDRLKAEFDAKVLEVRKLKLQAVQGLPDPQVVRVELGLAELPDTIDGLEELIATLQTQVDLIAGTSRHVVDEFERRQKRIAALRLRVESSAAQTDARRRALDARREAFVANLKTAVDRMSIRFSELYTQLGCSGELNLVRTDDLNEMYVEILVRYREATDLRALSGQTHSGGERMVATMLYHFALQEQTPAPFRVVDEMNQGMDAHFERAILSMMIRDARREGSPQCLLITPKLLLDLEFNSHAVTHMIFNGEVSAQV</sequence>
<organism evidence="1 2">
    <name type="scientific">Pyropia yezoensis</name>
    <name type="common">Susabi-nori</name>
    <name type="synonym">Porphyra yezoensis</name>
    <dbReference type="NCBI Taxonomy" id="2788"/>
    <lineage>
        <taxon>Eukaryota</taxon>
        <taxon>Rhodophyta</taxon>
        <taxon>Bangiophyceae</taxon>
        <taxon>Bangiales</taxon>
        <taxon>Bangiaceae</taxon>
        <taxon>Pyropia</taxon>
    </lineage>
</organism>
<name>A0ACC3BUQ4_PYRYE</name>
<dbReference type="Proteomes" id="UP000798662">
    <property type="component" value="Chromosome 1"/>
</dbReference>
<protein>
    <submittedName>
        <fullName evidence="1">Uncharacterized protein</fullName>
    </submittedName>
</protein>
<accession>A0ACC3BUQ4</accession>
<comment type="caution">
    <text evidence="1">The sequence shown here is derived from an EMBL/GenBank/DDBJ whole genome shotgun (WGS) entry which is preliminary data.</text>
</comment>
<evidence type="ECO:0000313" key="1">
    <source>
        <dbReference type="EMBL" id="KAK1861690.1"/>
    </source>
</evidence>